<dbReference type="PROSITE" id="PS50110">
    <property type="entry name" value="RESPONSE_REGULATORY"/>
    <property type="match status" value="1"/>
</dbReference>
<dbReference type="PROSITE" id="PS51257">
    <property type="entry name" value="PROKAR_LIPOPROTEIN"/>
    <property type="match status" value="1"/>
</dbReference>
<dbReference type="SMART" id="SM00448">
    <property type="entry name" value="REC"/>
    <property type="match status" value="1"/>
</dbReference>
<keyword evidence="4" id="KW-0732">Signal</keyword>
<dbReference type="InterPro" id="IPR036097">
    <property type="entry name" value="HisK_dim/P_sf"/>
</dbReference>
<dbReference type="EMBL" id="CP036282">
    <property type="protein sequence ID" value="QDL53868.1"/>
    <property type="molecule type" value="Genomic_DNA"/>
</dbReference>
<dbReference type="SMART" id="SM00387">
    <property type="entry name" value="HATPase_c"/>
    <property type="match status" value="1"/>
</dbReference>
<protein>
    <recommendedName>
        <fullName evidence="8">Virulence sensor protein BvgS</fullName>
        <ecNumber evidence="2">2.7.13.3</ecNumber>
    </recommendedName>
</protein>
<evidence type="ECO:0000256" key="6">
    <source>
        <dbReference type="ARBA" id="ARBA00023026"/>
    </source>
</evidence>
<reference evidence="15" key="2">
    <citation type="journal article" date="2020" name="Int. J. Syst. Evol. Microbiol.">
        <title>Genomic insights into a novel species Rhodoferax aquaticus sp. nov., isolated from freshwater.</title>
        <authorList>
            <person name="Li T."/>
            <person name="Zhuo Y."/>
            <person name="Jin C.Z."/>
            <person name="Wu X."/>
            <person name="Ko S.R."/>
            <person name="Jin F.J."/>
            <person name="Ahn C.Y."/>
            <person name="Oh H.M."/>
            <person name="Lee H.G."/>
            <person name="Jin L."/>
        </authorList>
    </citation>
    <scope>NUCLEOTIDE SEQUENCE [LARGE SCALE GENOMIC DNA]</scope>
    <source>
        <strain evidence="15">Gr-4</strain>
    </source>
</reference>
<evidence type="ECO:0000259" key="13">
    <source>
        <dbReference type="PROSITE" id="PS50110"/>
    </source>
</evidence>
<reference evidence="15" key="1">
    <citation type="submission" date="2019-02" db="EMBL/GenBank/DDBJ databases">
        <title>Complete genome sequence of Rhodoferax sp. Gr-4.</title>
        <authorList>
            <person name="Jin L."/>
        </authorList>
    </citation>
    <scope>NUCLEOTIDE SEQUENCE [LARGE SCALE GENOMIC DNA]</scope>
    <source>
        <strain evidence="15">Gr-4</strain>
    </source>
</reference>
<dbReference type="SMART" id="SM00388">
    <property type="entry name" value="HisKA"/>
    <property type="match status" value="1"/>
</dbReference>
<evidence type="ECO:0000256" key="5">
    <source>
        <dbReference type="ARBA" id="ARBA00023012"/>
    </source>
</evidence>
<evidence type="ECO:0000256" key="3">
    <source>
        <dbReference type="ARBA" id="ARBA00022553"/>
    </source>
</evidence>
<dbReference type="InterPro" id="IPR011006">
    <property type="entry name" value="CheY-like_superfamily"/>
</dbReference>
<dbReference type="Gene3D" id="3.40.50.2300">
    <property type="match status" value="1"/>
</dbReference>
<keyword evidence="6" id="KW-0843">Virulence</keyword>
<dbReference type="EC" id="2.7.13.3" evidence="2"/>
<dbReference type="InterPro" id="IPR004358">
    <property type="entry name" value="Sig_transdc_His_kin-like_C"/>
</dbReference>
<dbReference type="Pfam" id="PF00512">
    <property type="entry name" value="HisKA"/>
    <property type="match status" value="1"/>
</dbReference>
<feature type="region of interest" description="Disordered" evidence="10">
    <location>
        <begin position="475"/>
        <end position="499"/>
    </location>
</feature>
<dbReference type="GO" id="GO:0000155">
    <property type="term" value="F:phosphorelay sensor kinase activity"/>
    <property type="evidence" value="ECO:0007669"/>
    <property type="project" value="InterPro"/>
</dbReference>
<feature type="transmembrane region" description="Helical" evidence="11">
    <location>
        <begin position="183"/>
        <end position="203"/>
    </location>
</feature>
<evidence type="ECO:0000256" key="1">
    <source>
        <dbReference type="ARBA" id="ARBA00000085"/>
    </source>
</evidence>
<evidence type="ECO:0000313" key="14">
    <source>
        <dbReference type="EMBL" id="QDL53868.1"/>
    </source>
</evidence>
<accession>A0A515EMI6</accession>
<keyword evidence="11" id="KW-0812">Transmembrane</keyword>
<dbReference type="RefSeq" id="WP_142810232.1">
    <property type="nucleotide sequence ID" value="NZ_CP036282.1"/>
</dbReference>
<sequence>MSPRKDSRRYLLWLSLVTAVMACAMAALLVLQINQGAAIRKSQAEQVDALSYVAFQLDREYLRLRHMLDVAVNGKAAPDLDNLVLRYDIFVSRIALVRDGPTGGLMHDLPIYDKAMEQLNSFVRLADPIFAKSPLQISDLRSLQEPLNSMGVDVQELAAKASNLVSNQLTAQNGALLAQSNKVIALTLAQLMMLLGAAAAIFVRHKRQEQERLALEKLTHELREANVLAESANRSKSQFLSNMSHELRTPFNGMLGMLGLLEETPLSSQQADYIKVAQSSGEHLLSVLNDILDVSALEAGKMAISPAAVCLPQLLDEVDALMQTQAHAKKLQFHVTRPESMPQWVNTDSKRVKQILFNLINNAIKFTERGSITLAVSSAPSTNRPGQFDFSCAVTDTGIGMSAQGLNKLFQRFQQIDDNANRKYSGSGLGLEISRTLARNMGGDITVTSTVGQGSTFTLTLPLVSIAAPATERQAPAVPAAQSAQTKPPAPAAALTPPASSTLVQTLDSQQPRVLVVEDHPVNQKLMGALLKRFNCNATFCDDGQQSLEKMEGADFDLVLMDINMPVMDGLTATRGIRAMPSPKGQVPIIVMTADVMNEARQQSLDAGATDFLSKPVNAALFRETMQKYITLPN</sequence>
<proteinExistence type="predicted"/>
<dbReference type="Proteomes" id="UP000317365">
    <property type="component" value="Chromosome"/>
</dbReference>
<organism evidence="14 15">
    <name type="scientific">Rhodoferax aquaticus</name>
    <dbReference type="NCBI Taxonomy" id="2527691"/>
    <lineage>
        <taxon>Bacteria</taxon>
        <taxon>Pseudomonadati</taxon>
        <taxon>Pseudomonadota</taxon>
        <taxon>Betaproteobacteria</taxon>
        <taxon>Burkholderiales</taxon>
        <taxon>Comamonadaceae</taxon>
        <taxon>Rhodoferax</taxon>
    </lineage>
</organism>
<keyword evidence="11" id="KW-0472">Membrane</keyword>
<evidence type="ECO:0000256" key="7">
    <source>
        <dbReference type="ARBA" id="ARBA00058004"/>
    </source>
</evidence>
<evidence type="ECO:0000256" key="10">
    <source>
        <dbReference type="SAM" id="MobiDB-lite"/>
    </source>
</evidence>
<keyword evidence="3 9" id="KW-0597">Phosphoprotein</keyword>
<dbReference type="Gene3D" id="1.10.287.130">
    <property type="match status" value="1"/>
</dbReference>
<dbReference type="SUPFAM" id="SSF52172">
    <property type="entry name" value="CheY-like"/>
    <property type="match status" value="1"/>
</dbReference>
<dbReference type="CDD" id="cd00082">
    <property type="entry name" value="HisKA"/>
    <property type="match status" value="1"/>
</dbReference>
<dbReference type="Pfam" id="PF00072">
    <property type="entry name" value="Response_reg"/>
    <property type="match status" value="1"/>
</dbReference>
<evidence type="ECO:0000259" key="12">
    <source>
        <dbReference type="PROSITE" id="PS50109"/>
    </source>
</evidence>
<dbReference type="CDD" id="cd17546">
    <property type="entry name" value="REC_hyHK_CKI1_RcsC-like"/>
    <property type="match status" value="1"/>
</dbReference>
<evidence type="ECO:0000256" key="11">
    <source>
        <dbReference type="SAM" id="Phobius"/>
    </source>
</evidence>
<dbReference type="SUPFAM" id="SSF55874">
    <property type="entry name" value="ATPase domain of HSP90 chaperone/DNA topoisomerase II/histidine kinase"/>
    <property type="match status" value="1"/>
</dbReference>
<dbReference type="InterPro" id="IPR005467">
    <property type="entry name" value="His_kinase_dom"/>
</dbReference>
<dbReference type="SUPFAM" id="SSF47384">
    <property type="entry name" value="Homodimeric domain of signal transducing histidine kinase"/>
    <property type="match status" value="1"/>
</dbReference>
<evidence type="ECO:0000256" key="4">
    <source>
        <dbReference type="ARBA" id="ARBA00022729"/>
    </source>
</evidence>
<feature type="domain" description="Response regulatory" evidence="13">
    <location>
        <begin position="513"/>
        <end position="630"/>
    </location>
</feature>
<dbReference type="Gene3D" id="3.30.565.10">
    <property type="entry name" value="Histidine kinase-like ATPase, C-terminal domain"/>
    <property type="match status" value="1"/>
</dbReference>
<dbReference type="FunFam" id="3.30.565.10:FF:000010">
    <property type="entry name" value="Sensor histidine kinase RcsC"/>
    <property type="match status" value="1"/>
</dbReference>
<comment type="function">
    <text evidence="7">Member of the two-component regulatory system BvgS/BvgA. Phosphorylates BvgA via a four-step phosphorelay in response to environmental signals.</text>
</comment>
<evidence type="ECO:0000256" key="9">
    <source>
        <dbReference type="PROSITE-ProRule" id="PRU00169"/>
    </source>
</evidence>
<dbReference type="AlphaFoldDB" id="A0A515EMI6"/>
<dbReference type="Pfam" id="PF02518">
    <property type="entry name" value="HATPase_c"/>
    <property type="match status" value="1"/>
</dbReference>
<evidence type="ECO:0000313" key="15">
    <source>
        <dbReference type="Proteomes" id="UP000317365"/>
    </source>
</evidence>
<dbReference type="InterPro" id="IPR001789">
    <property type="entry name" value="Sig_transdc_resp-reg_receiver"/>
</dbReference>
<gene>
    <name evidence="14" type="ORF">EXZ61_06625</name>
</gene>
<name>A0A515EMI6_9BURK</name>
<dbReference type="PANTHER" id="PTHR45339:SF1">
    <property type="entry name" value="HYBRID SIGNAL TRANSDUCTION HISTIDINE KINASE J"/>
    <property type="match status" value="1"/>
</dbReference>
<keyword evidence="11" id="KW-1133">Transmembrane helix</keyword>
<dbReference type="PRINTS" id="PR00344">
    <property type="entry name" value="BCTRLSENSOR"/>
</dbReference>
<keyword evidence="15" id="KW-1185">Reference proteome</keyword>
<dbReference type="PROSITE" id="PS50109">
    <property type="entry name" value="HIS_KIN"/>
    <property type="match status" value="1"/>
</dbReference>
<feature type="domain" description="Histidine kinase" evidence="12">
    <location>
        <begin position="242"/>
        <end position="465"/>
    </location>
</feature>
<dbReference type="PANTHER" id="PTHR45339">
    <property type="entry name" value="HYBRID SIGNAL TRANSDUCTION HISTIDINE KINASE J"/>
    <property type="match status" value="1"/>
</dbReference>
<dbReference type="InterPro" id="IPR003661">
    <property type="entry name" value="HisK_dim/P_dom"/>
</dbReference>
<dbReference type="CDD" id="cd16922">
    <property type="entry name" value="HATPase_EvgS-ArcB-TorS-like"/>
    <property type="match status" value="1"/>
</dbReference>
<feature type="modified residue" description="4-aspartylphosphate" evidence="9">
    <location>
        <position position="562"/>
    </location>
</feature>
<dbReference type="KEGG" id="rhg:EXZ61_06625"/>
<evidence type="ECO:0000256" key="2">
    <source>
        <dbReference type="ARBA" id="ARBA00012438"/>
    </source>
</evidence>
<comment type="catalytic activity">
    <reaction evidence="1">
        <text>ATP + protein L-histidine = ADP + protein N-phospho-L-histidine.</text>
        <dbReference type="EC" id="2.7.13.3"/>
    </reaction>
</comment>
<keyword evidence="5" id="KW-0902">Two-component regulatory system</keyword>
<dbReference type="InterPro" id="IPR003594">
    <property type="entry name" value="HATPase_dom"/>
</dbReference>
<evidence type="ECO:0000256" key="8">
    <source>
        <dbReference type="ARBA" id="ARBA00070152"/>
    </source>
</evidence>
<dbReference type="InterPro" id="IPR036890">
    <property type="entry name" value="HATPase_C_sf"/>
</dbReference>